<proteinExistence type="predicted"/>
<protein>
    <submittedName>
        <fullName evidence="1">Uncharacterized protein</fullName>
    </submittedName>
</protein>
<organism evidence="1 2">
    <name type="scientific">Seminavis robusta</name>
    <dbReference type="NCBI Taxonomy" id="568900"/>
    <lineage>
        <taxon>Eukaryota</taxon>
        <taxon>Sar</taxon>
        <taxon>Stramenopiles</taxon>
        <taxon>Ochrophyta</taxon>
        <taxon>Bacillariophyta</taxon>
        <taxon>Bacillariophyceae</taxon>
        <taxon>Bacillariophycidae</taxon>
        <taxon>Naviculales</taxon>
        <taxon>Naviculaceae</taxon>
        <taxon>Seminavis</taxon>
    </lineage>
</organism>
<dbReference type="AlphaFoldDB" id="A0A9N8DTW3"/>
<reference evidence="1" key="1">
    <citation type="submission" date="2020-06" db="EMBL/GenBank/DDBJ databases">
        <authorList>
            <consortium name="Plant Systems Biology data submission"/>
        </authorList>
    </citation>
    <scope>NUCLEOTIDE SEQUENCE</scope>
    <source>
        <strain evidence="1">D6</strain>
    </source>
</reference>
<evidence type="ECO:0000313" key="2">
    <source>
        <dbReference type="Proteomes" id="UP001153069"/>
    </source>
</evidence>
<keyword evidence="2" id="KW-1185">Reference proteome</keyword>
<evidence type="ECO:0000313" key="1">
    <source>
        <dbReference type="EMBL" id="CAB9506686.1"/>
    </source>
</evidence>
<dbReference type="EMBL" id="CAICTM010000274">
    <property type="protein sequence ID" value="CAB9506686.1"/>
    <property type="molecule type" value="Genomic_DNA"/>
</dbReference>
<sequence>MDATGETNAQAAALAAAVGSINSTGSGNTLQQSLQVQQPSLVQLLSRACATAVPVEEDGNQHGVNLNDIVSEAAERALQFAG</sequence>
<name>A0A9N8DTW3_9STRA</name>
<accession>A0A9N8DTW3</accession>
<dbReference type="Proteomes" id="UP001153069">
    <property type="component" value="Unassembled WGS sequence"/>
</dbReference>
<gene>
    <name evidence="1" type="ORF">SEMRO_275_G105720.1</name>
</gene>
<comment type="caution">
    <text evidence="1">The sequence shown here is derived from an EMBL/GenBank/DDBJ whole genome shotgun (WGS) entry which is preliminary data.</text>
</comment>